<keyword evidence="3" id="KW-1185">Reference proteome</keyword>
<feature type="region of interest" description="Disordered" evidence="1">
    <location>
        <begin position="22"/>
        <end position="54"/>
    </location>
</feature>
<dbReference type="GeneID" id="81600134"/>
<evidence type="ECO:0000313" key="3">
    <source>
        <dbReference type="Proteomes" id="UP001213681"/>
    </source>
</evidence>
<proteinExistence type="predicted"/>
<dbReference type="AlphaFoldDB" id="A0AAD6C4V1"/>
<dbReference type="SUPFAM" id="SSF109604">
    <property type="entry name" value="HD-domain/PDEase-like"/>
    <property type="match status" value="1"/>
</dbReference>
<dbReference type="RefSeq" id="XP_056765595.1">
    <property type="nucleotide sequence ID" value="XM_056909891.1"/>
</dbReference>
<dbReference type="PANTHER" id="PTHR35569:SF1">
    <property type="entry name" value="CYANAMIDE HYDRATASE DDI2-RELATED"/>
    <property type="match status" value="1"/>
</dbReference>
<dbReference type="EMBL" id="JAPVEA010000006">
    <property type="protein sequence ID" value="KAJ5450060.1"/>
    <property type="molecule type" value="Genomic_DNA"/>
</dbReference>
<feature type="compositionally biased region" description="Pro residues" evidence="1">
    <location>
        <begin position="43"/>
        <end position="54"/>
    </location>
</feature>
<reference evidence="2" key="1">
    <citation type="submission" date="2022-12" db="EMBL/GenBank/DDBJ databases">
        <authorList>
            <person name="Petersen C."/>
        </authorList>
    </citation>
    <scope>NUCLEOTIDE SEQUENCE</scope>
    <source>
        <strain evidence="2">IBT 16125</strain>
    </source>
</reference>
<organism evidence="2 3">
    <name type="scientific">Penicillium daleae</name>
    <dbReference type="NCBI Taxonomy" id="63821"/>
    <lineage>
        <taxon>Eukaryota</taxon>
        <taxon>Fungi</taxon>
        <taxon>Dikarya</taxon>
        <taxon>Ascomycota</taxon>
        <taxon>Pezizomycotina</taxon>
        <taxon>Eurotiomycetes</taxon>
        <taxon>Eurotiomycetidae</taxon>
        <taxon>Eurotiales</taxon>
        <taxon>Aspergillaceae</taxon>
        <taxon>Penicillium</taxon>
    </lineage>
</organism>
<dbReference type="NCBIfam" id="TIGR03401">
    <property type="entry name" value="cyanamide_fam"/>
    <property type="match status" value="1"/>
</dbReference>
<feature type="compositionally biased region" description="Basic residues" evidence="1">
    <location>
        <begin position="32"/>
        <end position="42"/>
    </location>
</feature>
<dbReference type="Proteomes" id="UP001213681">
    <property type="component" value="Unassembled WGS sequence"/>
</dbReference>
<protein>
    <submittedName>
        <fullName evidence="2">Urea hydro-lyase/cyanamide hydratase</fullName>
    </submittedName>
</protein>
<evidence type="ECO:0000256" key="1">
    <source>
        <dbReference type="SAM" id="MobiDB-lite"/>
    </source>
</evidence>
<name>A0AAD6C4V1_9EURO</name>
<feature type="non-terminal residue" evidence="2">
    <location>
        <position position="1"/>
    </location>
</feature>
<sequence>MPQPVSSLILSSHHPIISLICRSSNNNDRPRQPVRLHSRPRLRPGPPHLHPAYPPPTTGPIPILVADTPVPNTPLAQRINAYAKAHLPAPTYNHSLRIYHFGLAIKRHRFPFPDWDFSDGTYFLSCALHDIGTTEENIQNTRLSFEWVGGYLALDLLQEKQSDGDAAPRAQAESVAEVIIRHQDLCTPYRWQDYCDNTGAYADLVHPETIKDASEHFPRLKWSNCFTDMIHRENGLKPWAHTTALGEEEFPAKVLANTLMR</sequence>
<comment type="caution">
    <text evidence="2">The sequence shown here is derived from an EMBL/GenBank/DDBJ whole genome shotgun (WGS) entry which is preliminary data.</text>
</comment>
<reference evidence="2" key="2">
    <citation type="journal article" date="2023" name="IMA Fungus">
        <title>Comparative genomic study of the Penicillium genus elucidates a diverse pangenome and 15 lateral gene transfer events.</title>
        <authorList>
            <person name="Petersen C."/>
            <person name="Sorensen T."/>
            <person name="Nielsen M.R."/>
            <person name="Sondergaard T.E."/>
            <person name="Sorensen J.L."/>
            <person name="Fitzpatrick D.A."/>
            <person name="Frisvad J.C."/>
            <person name="Nielsen K.L."/>
        </authorList>
    </citation>
    <scope>NUCLEOTIDE SEQUENCE</scope>
    <source>
        <strain evidence="2">IBT 16125</strain>
    </source>
</reference>
<dbReference type="PANTHER" id="PTHR35569">
    <property type="entry name" value="CYANAMIDE HYDRATASE DDI2-RELATED"/>
    <property type="match status" value="1"/>
</dbReference>
<evidence type="ECO:0000313" key="2">
    <source>
        <dbReference type="EMBL" id="KAJ5450060.1"/>
    </source>
</evidence>
<gene>
    <name evidence="2" type="ORF">N7458_006509</name>
</gene>
<accession>A0AAD6C4V1</accession>
<dbReference type="InterPro" id="IPR017771">
    <property type="entry name" value="Cyanamide_hydratase_HD"/>
</dbReference>